<name>A0A9P6DUU4_9AGAM</name>
<reference evidence="3" key="1">
    <citation type="journal article" date="2020" name="Nat. Commun.">
        <title>Large-scale genome sequencing of mycorrhizal fungi provides insights into the early evolution of symbiotic traits.</title>
        <authorList>
            <person name="Miyauchi S."/>
            <person name="Kiss E."/>
            <person name="Kuo A."/>
            <person name="Drula E."/>
            <person name="Kohler A."/>
            <person name="Sanchez-Garcia M."/>
            <person name="Morin E."/>
            <person name="Andreopoulos B."/>
            <person name="Barry K.W."/>
            <person name="Bonito G."/>
            <person name="Buee M."/>
            <person name="Carver A."/>
            <person name="Chen C."/>
            <person name="Cichocki N."/>
            <person name="Clum A."/>
            <person name="Culley D."/>
            <person name="Crous P.W."/>
            <person name="Fauchery L."/>
            <person name="Girlanda M."/>
            <person name="Hayes R.D."/>
            <person name="Keri Z."/>
            <person name="LaButti K."/>
            <person name="Lipzen A."/>
            <person name="Lombard V."/>
            <person name="Magnuson J."/>
            <person name="Maillard F."/>
            <person name="Murat C."/>
            <person name="Nolan M."/>
            <person name="Ohm R.A."/>
            <person name="Pangilinan J."/>
            <person name="Pereira M.F."/>
            <person name="Perotto S."/>
            <person name="Peter M."/>
            <person name="Pfister S."/>
            <person name="Riley R."/>
            <person name="Sitrit Y."/>
            <person name="Stielow J.B."/>
            <person name="Szollosi G."/>
            <person name="Zifcakova L."/>
            <person name="Stursova M."/>
            <person name="Spatafora J.W."/>
            <person name="Tedersoo L."/>
            <person name="Vaario L.M."/>
            <person name="Yamada A."/>
            <person name="Yan M."/>
            <person name="Wang P."/>
            <person name="Xu J."/>
            <person name="Bruns T."/>
            <person name="Baldrian P."/>
            <person name="Vilgalys R."/>
            <person name="Dunand C."/>
            <person name="Henrissat B."/>
            <person name="Grigoriev I.V."/>
            <person name="Hibbett D."/>
            <person name="Nagy L.G."/>
            <person name="Martin F.M."/>
        </authorList>
    </citation>
    <scope>NUCLEOTIDE SEQUENCE</scope>
    <source>
        <strain evidence="3">UP504</strain>
    </source>
</reference>
<evidence type="ECO:0000256" key="2">
    <source>
        <dbReference type="SAM" id="MobiDB-lite"/>
    </source>
</evidence>
<feature type="coiled-coil region" evidence="1">
    <location>
        <begin position="23"/>
        <end position="57"/>
    </location>
</feature>
<dbReference type="EMBL" id="MU129007">
    <property type="protein sequence ID" value="KAF9510985.1"/>
    <property type="molecule type" value="Genomic_DNA"/>
</dbReference>
<comment type="caution">
    <text evidence="3">The sequence shown here is derived from an EMBL/GenBank/DDBJ whole genome shotgun (WGS) entry which is preliminary data.</text>
</comment>
<dbReference type="AlphaFoldDB" id="A0A9P6DUU4"/>
<keyword evidence="4" id="KW-1185">Reference proteome</keyword>
<proteinExistence type="predicted"/>
<accession>A0A9P6DUU4</accession>
<organism evidence="3 4">
    <name type="scientific">Hydnum rufescens UP504</name>
    <dbReference type="NCBI Taxonomy" id="1448309"/>
    <lineage>
        <taxon>Eukaryota</taxon>
        <taxon>Fungi</taxon>
        <taxon>Dikarya</taxon>
        <taxon>Basidiomycota</taxon>
        <taxon>Agaricomycotina</taxon>
        <taxon>Agaricomycetes</taxon>
        <taxon>Cantharellales</taxon>
        <taxon>Hydnaceae</taxon>
        <taxon>Hydnum</taxon>
    </lineage>
</organism>
<sequence>MTSVIGTDPVLLEELSRLTEDENTRLRKKLTLKKKKITELEIKLEAKKEELAQVRTELDHLLPALPPSNARPTVNKSKAPLAKEVSSDDSTFREDTARVGAVRNAPSYAGKEYCHLNLDKYVFAGSPESMTVFNSWRSWRLEDVHTSDGGSKPLSAAPVWHGDQSGLFELIESVRAKEEKGYLASD</sequence>
<gene>
    <name evidence="3" type="ORF">BS47DRAFT_1215577</name>
</gene>
<dbReference type="Proteomes" id="UP000886523">
    <property type="component" value="Unassembled WGS sequence"/>
</dbReference>
<evidence type="ECO:0000256" key="1">
    <source>
        <dbReference type="SAM" id="Coils"/>
    </source>
</evidence>
<evidence type="ECO:0000313" key="3">
    <source>
        <dbReference type="EMBL" id="KAF9510985.1"/>
    </source>
</evidence>
<feature type="region of interest" description="Disordered" evidence="2">
    <location>
        <begin position="63"/>
        <end position="90"/>
    </location>
</feature>
<evidence type="ECO:0000313" key="4">
    <source>
        <dbReference type="Proteomes" id="UP000886523"/>
    </source>
</evidence>
<keyword evidence="1" id="KW-0175">Coiled coil</keyword>
<protein>
    <submittedName>
        <fullName evidence="3">Uncharacterized protein</fullName>
    </submittedName>
</protein>